<evidence type="ECO:0000256" key="5">
    <source>
        <dbReference type="ARBA" id="ARBA00022801"/>
    </source>
</evidence>
<evidence type="ECO:0000256" key="4">
    <source>
        <dbReference type="ARBA" id="ARBA00022723"/>
    </source>
</evidence>
<reference evidence="9 10" key="1">
    <citation type="submission" date="2021-04" db="EMBL/GenBank/DDBJ databases">
        <authorList>
            <person name="Rodrigo-Torres L."/>
            <person name="Arahal R. D."/>
            <person name="Lucena T."/>
        </authorList>
    </citation>
    <scope>NUCLEOTIDE SEQUENCE [LARGE SCALE GENOMIC DNA]</scope>
    <source>
        <strain evidence="9 10">CECT 9623</strain>
    </source>
</reference>
<name>A0ABM8ULM6_9BACT</name>
<dbReference type="RefSeq" id="WP_215232431.1">
    <property type="nucleotide sequence ID" value="NZ_CAJRAU010000001.1"/>
</dbReference>
<dbReference type="PANTHER" id="PTHR33653:SF1">
    <property type="entry name" value="RIBONUCLEASE VAPC2"/>
    <property type="match status" value="1"/>
</dbReference>
<keyword evidence="3" id="KW-0540">Nuclease</keyword>
<keyword evidence="6" id="KW-0460">Magnesium</keyword>
<keyword evidence="2" id="KW-1277">Toxin-antitoxin system</keyword>
<keyword evidence="4" id="KW-0479">Metal-binding</keyword>
<evidence type="ECO:0000259" key="8">
    <source>
        <dbReference type="SMART" id="SM00670"/>
    </source>
</evidence>
<organism evidence="9 10">
    <name type="scientific">Dyadobacter linearis</name>
    <dbReference type="NCBI Taxonomy" id="2823330"/>
    <lineage>
        <taxon>Bacteria</taxon>
        <taxon>Pseudomonadati</taxon>
        <taxon>Bacteroidota</taxon>
        <taxon>Cytophagia</taxon>
        <taxon>Cytophagales</taxon>
        <taxon>Spirosomataceae</taxon>
        <taxon>Dyadobacter</taxon>
    </lineage>
</organism>
<dbReference type="Gene3D" id="3.40.50.1010">
    <property type="entry name" value="5'-nuclease"/>
    <property type="match status" value="1"/>
</dbReference>
<dbReference type="EMBL" id="CAJRAU010000001">
    <property type="protein sequence ID" value="CAG5068345.1"/>
    <property type="molecule type" value="Genomic_DNA"/>
</dbReference>
<gene>
    <name evidence="9" type="ORF">DYBT9623_01075</name>
</gene>
<dbReference type="Pfam" id="PF01850">
    <property type="entry name" value="PIN"/>
    <property type="match status" value="1"/>
</dbReference>
<comment type="caution">
    <text evidence="9">The sequence shown here is derived from an EMBL/GenBank/DDBJ whole genome shotgun (WGS) entry which is preliminary data.</text>
</comment>
<dbReference type="PANTHER" id="PTHR33653">
    <property type="entry name" value="RIBONUCLEASE VAPC2"/>
    <property type="match status" value="1"/>
</dbReference>
<evidence type="ECO:0000256" key="6">
    <source>
        <dbReference type="ARBA" id="ARBA00022842"/>
    </source>
</evidence>
<dbReference type="Proteomes" id="UP000679725">
    <property type="component" value="Unassembled WGS sequence"/>
</dbReference>
<feature type="domain" description="PIN" evidence="8">
    <location>
        <begin position="1"/>
        <end position="134"/>
    </location>
</feature>
<keyword evidence="10" id="KW-1185">Reference proteome</keyword>
<dbReference type="SUPFAM" id="SSF88723">
    <property type="entry name" value="PIN domain-like"/>
    <property type="match status" value="1"/>
</dbReference>
<evidence type="ECO:0000256" key="7">
    <source>
        <dbReference type="ARBA" id="ARBA00038093"/>
    </source>
</evidence>
<evidence type="ECO:0000256" key="2">
    <source>
        <dbReference type="ARBA" id="ARBA00022649"/>
    </source>
</evidence>
<evidence type="ECO:0000256" key="1">
    <source>
        <dbReference type="ARBA" id="ARBA00001946"/>
    </source>
</evidence>
<accession>A0ABM8ULM6</accession>
<dbReference type="CDD" id="cd09881">
    <property type="entry name" value="PIN_VapC4-5_FitB-like"/>
    <property type="match status" value="1"/>
</dbReference>
<keyword evidence="5" id="KW-0378">Hydrolase</keyword>
<comment type="cofactor">
    <cofactor evidence="1">
        <name>Mg(2+)</name>
        <dbReference type="ChEBI" id="CHEBI:18420"/>
    </cofactor>
</comment>
<protein>
    <recommendedName>
        <fullName evidence="8">PIN domain-containing protein</fullName>
    </recommendedName>
</protein>
<dbReference type="SMART" id="SM00670">
    <property type="entry name" value="PINc"/>
    <property type="match status" value="1"/>
</dbReference>
<comment type="similarity">
    <text evidence="7">Belongs to the PINc/VapC protein family.</text>
</comment>
<sequence length="148" mass="16825">MRYFLDTNILLAYLRKHNLVNTLQSYFEDEGSSSQMFTSAVCIAELTSIGIQNNWGEQKMGALKSIEESVLIIRELKKPILQRYAEIDAFSQGRLRSKALKCSARNMGKNDLWIAATASVLNATLVTTDKDFDHLDKEFLNVARFDLK</sequence>
<evidence type="ECO:0000313" key="9">
    <source>
        <dbReference type="EMBL" id="CAG5068345.1"/>
    </source>
</evidence>
<dbReference type="InterPro" id="IPR002716">
    <property type="entry name" value="PIN_dom"/>
</dbReference>
<evidence type="ECO:0000256" key="3">
    <source>
        <dbReference type="ARBA" id="ARBA00022722"/>
    </source>
</evidence>
<evidence type="ECO:0000313" key="10">
    <source>
        <dbReference type="Proteomes" id="UP000679725"/>
    </source>
</evidence>
<proteinExistence type="inferred from homology"/>
<dbReference type="InterPro" id="IPR050556">
    <property type="entry name" value="Type_II_TA_system_RNase"/>
</dbReference>
<dbReference type="InterPro" id="IPR029060">
    <property type="entry name" value="PIN-like_dom_sf"/>
</dbReference>